<dbReference type="Gene3D" id="3.40.1550.10">
    <property type="entry name" value="CheC-like"/>
    <property type="match status" value="1"/>
</dbReference>
<dbReference type="EMBL" id="JAANXD010000074">
    <property type="protein sequence ID" value="MBS1258763.1"/>
    <property type="molecule type" value="Genomic_DNA"/>
</dbReference>
<evidence type="ECO:0000256" key="1">
    <source>
        <dbReference type="ARBA" id="ARBA00022500"/>
    </source>
</evidence>
<dbReference type="CDD" id="cd17905">
    <property type="entry name" value="CheC-like"/>
    <property type="match status" value="1"/>
</dbReference>
<comment type="caution">
    <text evidence="3">The sequence shown here is derived from an EMBL/GenBank/DDBJ whole genome shotgun (WGS) entry which is preliminary data.</text>
</comment>
<dbReference type="SUPFAM" id="SSF103039">
    <property type="entry name" value="CheC-like"/>
    <property type="match status" value="1"/>
</dbReference>
<dbReference type="PANTHER" id="PTHR43693">
    <property type="entry name" value="PROTEIN PHOSPHATASE CHEZ"/>
    <property type="match status" value="1"/>
</dbReference>
<keyword evidence="2" id="KW-0378">Hydrolase</keyword>
<dbReference type="AlphaFoldDB" id="A0A942A0X8"/>
<evidence type="ECO:0000313" key="3">
    <source>
        <dbReference type="EMBL" id="MBS1258763.1"/>
    </source>
</evidence>
<protein>
    <submittedName>
        <fullName evidence="3">CheY-P phosphatase CheC</fullName>
    </submittedName>
</protein>
<evidence type="ECO:0000256" key="2">
    <source>
        <dbReference type="ARBA" id="ARBA00022801"/>
    </source>
</evidence>
<gene>
    <name evidence="3" type="ORF">MAG551_01825</name>
</gene>
<organism evidence="3 4">
    <name type="scientific">Candidatus Scalindua arabica</name>
    <dbReference type="NCBI Taxonomy" id="1127984"/>
    <lineage>
        <taxon>Bacteria</taxon>
        <taxon>Pseudomonadati</taxon>
        <taxon>Planctomycetota</taxon>
        <taxon>Candidatus Brocadiia</taxon>
        <taxon>Candidatus Brocadiales</taxon>
        <taxon>Candidatus Scalinduaceae</taxon>
        <taxon>Candidatus Scalindua</taxon>
    </lineage>
</organism>
<reference evidence="3" key="1">
    <citation type="journal article" date="2021" name="ISME J.">
        <title>Fine-scale metabolic discontinuity in a stratified prokaryote microbiome of a Red Sea deep halocline.</title>
        <authorList>
            <person name="Michoud G."/>
            <person name="Ngugi D.K."/>
            <person name="Barozzi A."/>
            <person name="Merlino G."/>
            <person name="Calleja M.L."/>
            <person name="Delgado-Huertas A."/>
            <person name="Moran X.A.G."/>
            <person name="Daffonchio D."/>
        </authorList>
    </citation>
    <scope>NUCLEOTIDE SEQUENCE</scope>
    <source>
        <strain evidence="3">SuakinDeep_MAG55_1</strain>
    </source>
</reference>
<dbReference type="Proteomes" id="UP000722750">
    <property type="component" value="Unassembled WGS sequence"/>
</dbReference>
<dbReference type="InterPro" id="IPR050992">
    <property type="entry name" value="CheZ_family_phosphatases"/>
</dbReference>
<dbReference type="GO" id="GO:0006935">
    <property type="term" value="P:chemotaxis"/>
    <property type="evidence" value="ECO:0007669"/>
    <property type="project" value="UniProtKB-KW"/>
</dbReference>
<keyword evidence="1" id="KW-0145">Chemotaxis</keyword>
<proteinExistence type="predicted"/>
<dbReference type="PANTHER" id="PTHR43693:SF1">
    <property type="entry name" value="PROTEIN PHOSPHATASE CHEZ"/>
    <property type="match status" value="1"/>
</dbReference>
<dbReference type="GO" id="GO:0016787">
    <property type="term" value="F:hydrolase activity"/>
    <property type="evidence" value="ECO:0007669"/>
    <property type="project" value="UniProtKB-KW"/>
</dbReference>
<dbReference type="InterPro" id="IPR028976">
    <property type="entry name" value="CheC-like_sf"/>
</dbReference>
<accession>A0A942A0X8</accession>
<name>A0A942A0X8_9BACT</name>
<evidence type="ECO:0000313" key="4">
    <source>
        <dbReference type="Proteomes" id="UP000722750"/>
    </source>
</evidence>
<sequence length="204" mass="22882">MQISKEHLKILDIVVKMGMDNASRRFSKTIRRAALIELVKTEMVDISEATEEMNNDLREMVSSMLQLEGAFNGKLLFMIPLEGALSLQDFYTGQPQGTSKEYDEFTEGTVQEIGNILASSIGNSFALDLGSQLLPTPPQILCDFAGTIFTSLIFEEGMYNDKILLTETKFNIHKTEIDCYFFLLPEIGSLEVTLNKLEKSESFA</sequence>